<dbReference type="InterPro" id="IPR032808">
    <property type="entry name" value="DoxX"/>
</dbReference>
<gene>
    <name evidence="6" type="ORF">D7223_01985</name>
</gene>
<dbReference type="Pfam" id="PF13564">
    <property type="entry name" value="DoxX_2"/>
    <property type="match status" value="1"/>
</dbReference>
<dbReference type="OrthoDB" id="7595779at2"/>
<feature type="transmembrane region" description="Helical" evidence="5">
    <location>
        <begin position="42"/>
        <end position="61"/>
    </location>
</feature>
<evidence type="ECO:0000256" key="4">
    <source>
        <dbReference type="ARBA" id="ARBA00023136"/>
    </source>
</evidence>
<comment type="caution">
    <text evidence="6">The sequence shown here is derived from an EMBL/GenBank/DDBJ whole genome shotgun (WGS) entry which is preliminary data.</text>
</comment>
<evidence type="ECO:0000256" key="3">
    <source>
        <dbReference type="ARBA" id="ARBA00022989"/>
    </source>
</evidence>
<evidence type="ECO:0000256" key="5">
    <source>
        <dbReference type="SAM" id="Phobius"/>
    </source>
</evidence>
<name>A0A3A9ZT60_9ACTN</name>
<keyword evidence="4 5" id="KW-0472">Membrane</keyword>
<proteinExistence type="predicted"/>
<evidence type="ECO:0000256" key="1">
    <source>
        <dbReference type="ARBA" id="ARBA00004141"/>
    </source>
</evidence>
<feature type="transmembrane region" description="Helical" evidence="5">
    <location>
        <begin position="68"/>
        <end position="86"/>
    </location>
</feature>
<evidence type="ECO:0000313" key="7">
    <source>
        <dbReference type="Proteomes" id="UP000281726"/>
    </source>
</evidence>
<dbReference type="AlphaFoldDB" id="A0A3A9ZT60"/>
<dbReference type="GO" id="GO:0016020">
    <property type="term" value="C:membrane"/>
    <property type="evidence" value="ECO:0007669"/>
    <property type="project" value="UniProtKB-SubCell"/>
</dbReference>
<accession>A0A3A9ZT60</accession>
<dbReference type="Proteomes" id="UP000281726">
    <property type="component" value="Unassembled WGS sequence"/>
</dbReference>
<organism evidence="6 7">
    <name type="scientific">Micromonospora endolithica</name>
    <dbReference type="NCBI Taxonomy" id="230091"/>
    <lineage>
        <taxon>Bacteria</taxon>
        <taxon>Bacillati</taxon>
        <taxon>Actinomycetota</taxon>
        <taxon>Actinomycetes</taxon>
        <taxon>Micromonosporales</taxon>
        <taxon>Micromonosporaceae</taxon>
        <taxon>Micromonospora</taxon>
    </lineage>
</organism>
<keyword evidence="2 5" id="KW-0812">Transmembrane</keyword>
<dbReference type="EMBL" id="RBAK01000001">
    <property type="protein sequence ID" value="RKN51281.1"/>
    <property type="molecule type" value="Genomic_DNA"/>
</dbReference>
<evidence type="ECO:0000256" key="2">
    <source>
        <dbReference type="ARBA" id="ARBA00022692"/>
    </source>
</evidence>
<feature type="transmembrane region" description="Helical" evidence="5">
    <location>
        <begin position="98"/>
        <end position="115"/>
    </location>
</feature>
<reference evidence="6 7" key="1">
    <citation type="journal article" date="2004" name="Syst. Appl. Microbiol.">
        <title>Cryptoendolithic actinomycetes from antarctic sandstone rock samples: Micromonospora endolithica sp. nov. and two isolates related to Micromonospora coerulea Jensen 1932.</title>
        <authorList>
            <person name="Hirsch P."/>
            <person name="Mevs U."/>
            <person name="Kroppenstedt R.M."/>
            <person name="Schumann P."/>
            <person name="Stackebrandt E."/>
        </authorList>
    </citation>
    <scope>NUCLEOTIDE SEQUENCE [LARGE SCALE GENOMIC DNA]</scope>
    <source>
        <strain evidence="6 7">JCM 12677</strain>
    </source>
</reference>
<protein>
    <submittedName>
        <fullName evidence="6">DoxX family protein</fullName>
    </submittedName>
</protein>
<sequence length="144" mass="15917">MTVVYWFLAVEFLVGAVTKYLPGETFFGPPYAVKFVEWGYPGWMRFVVGALELLGAVLLVLPSRRARFLGATVLVFVLTGATTTHIVNHDTWSESVSAPVHLVIMGVLALANWPARWQDVLPGGVRPARPSDVRQPHATTKERT</sequence>
<comment type="subcellular location">
    <subcellularLocation>
        <location evidence="1">Membrane</location>
        <topology evidence="1">Multi-pass membrane protein</topology>
    </subcellularLocation>
</comment>
<evidence type="ECO:0000313" key="6">
    <source>
        <dbReference type="EMBL" id="RKN51281.1"/>
    </source>
</evidence>
<keyword evidence="7" id="KW-1185">Reference proteome</keyword>
<keyword evidence="3 5" id="KW-1133">Transmembrane helix</keyword>